<evidence type="ECO:0000313" key="2">
    <source>
        <dbReference type="Proteomes" id="UP000028483"/>
    </source>
</evidence>
<accession>A0A077NS59</accession>
<dbReference type="RefSeq" id="WP_038255280.1">
    <property type="nucleotide sequence ID" value="NZ_CAWLUU010000137.1"/>
</dbReference>
<dbReference type="InterPro" id="IPR009444">
    <property type="entry name" value="Conjugal_tfr_TraD_a-type"/>
</dbReference>
<dbReference type="EMBL" id="CBSX010000065">
    <property type="protein sequence ID" value="CDH04907.1"/>
    <property type="molecule type" value="Genomic_DNA"/>
</dbReference>
<dbReference type="Pfam" id="PF06412">
    <property type="entry name" value="TraD"/>
    <property type="match status" value="1"/>
</dbReference>
<reference evidence="1" key="1">
    <citation type="submission" date="2013-07" db="EMBL/GenBank/DDBJ databases">
        <title>Sub-species coevolution in mutualistic symbiosis.</title>
        <authorList>
            <person name="Murfin K."/>
            <person name="Klassen J."/>
            <person name="Lee M."/>
            <person name="Forst S."/>
            <person name="Stock P."/>
            <person name="Goodrich-Blair H."/>
        </authorList>
    </citation>
    <scope>NUCLEOTIDE SEQUENCE [LARGE SCALE GENOMIC DNA]</scope>
    <source>
        <strain evidence="1">Oregonense</strain>
    </source>
</reference>
<dbReference type="Proteomes" id="UP000028483">
    <property type="component" value="Unassembled WGS sequence"/>
</dbReference>
<dbReference type="HOGENOM" id="CLU_131822_0_0_6"/>
<dbReference type="AlphaFoldDB" id="A0A077NS59"/>
<protein>
    <submittedName>
        <fullName evidence="1">Plasmid conjugative transfer protein TraD</fullName>
    </submittedName>
</protein>
<gene>
    <name evidence="1" type="primary">traD</name>
    <name evidence="1" type="ORF">XBO1_1570003</name>
</gene>
<proteinExistence type="predicted"/>
<name>A0A077NS59_XENBV</name>
<comment type="caution">
    <text evidence="1">The sequence shown here is derived from an EMBL/GenBank/DDBJ whole genome shotgun (WGS) entry which is preliminary data.</text>
</comment>
<evidence type="ECO:0000313" key="1">
    <source>
        <dbReference type="EMBL" id="CDH04907.1"/>
    </source>
</evidence>
<organism evidence="1 2">
    <name type="scientific">Xenorhabdus bovienii str. oregonense</name>
    <dbReference type="NCBI Taxonomy" id="1398202"/>
    <lineage>
        <taxon>Bacteria</taxon>
        <taxon>Pseudomonadati</taxon>
        <taxon>Pseudomonadota</taxon>
        <taxon>Gammaproteobacteria</taxon>
        <taxon>Enterobacterales</taxon>
        <taxon>Morganellaceae</taxon>
        <taxon>Xenorhabdus</taxon>
    </lineage>
</organism>
<sequence length="149" mass="16979">MKNEKQEKWLEDRMQFIRGLKSPNEQQRLLLILSEKQDKTAQEIKTLSLLIQAERSTQRAQEARAKVMNLIQAEKRAAAKTERKARDHALYRSAGLLILAGLVDSKTGKPIDESATLLGALASLNELSRDNPKWSEWKIKGEELLKSKK</sequence>